<accession>A0A8S1P762</accession>
<evidence type="ECO:0000313" key="2">
    <source>
        <dbReference type="Proteomes" id="UP000688137"/>
    </source>
</evidence>
<reference evidence="1" key="1">
    <citation type="submission" date="2021-01" db="EMBL/GenBank/DDBJ databases">
        <authorList>
            <consortium name="Genoscope - CEA"/>
            <person name="William W."/>
        </authorList>
    </citation>
    <scope>NUCLEOTIDE SEQUENCE</scope>
</reference>
<comment type="caution">
    <text evidence="1">The sequence shown here is derived from an EMBL/GenBank/DDBJ whole genome shotgun (WGS) entry which is preliminary data.</text>
</comment>
<keyword evidence="2" id="KW-1185">Reference proteome</keyword>
<proteinExistence type="predicted"/>
<dbReference type="Proteomes" id="UP000688137">
    <property type="component" value="Unassembled WGS sequence"/>
</dbReference>
<name>A0A8S1P762_PARPR</name>
<dbReference type="AlphaFoldDB" id="A0A8S1P762"/>
<evidence type="ECO:0000313" key="1">
    <source>
        <dbReference type="EMBL" id="CAD8098880.1"/>
    </source>
</evidence>
<organism evidence="1 2">
    <name type="scientific">Paramecium primaurelia</name>
    <dbReference type="NCBI Taxonomy" id="5886"/>
    <lineage>
        <taxon>Eukaryota</taxon>
        <taxon>Sar</taxon>
        <taxon>Alveolata</taxon>
        <taxon>Ciliophora</taxon>
        <taxon>Intramacronucleata</taxon>
        <taxon>Oligohymenophorea</taxon>
        <taxon>Peniculida</taxon>
        <taxon>Parameciidae</taxon>
        <taxon>Paramecium</taxon>
    </lineage>
</organism>
<dbReference type="OMA" id="CHKFLKI"/>
<dbReference type="EMBL" id="CAJJDM010000111">
    <property type="protein sequence ID" value="CAD8098880.1"/>
    <property type="molecule type" value="Genomic_DNA"/>
</dbReference>
<protein>
    <submittedName>
        <fullName evidence="1">Uncharacterized protein</fullName>
    </submittedName>
</protein>
<sequence length="309" mass="37453">MSNTKFPSVSINEKLQKRILRSKIVKILNSQFQNYCHKFLKIERLQSEIETRKCEFDLEDQNLIQLLPIHPPMKFTQEEKHHCQRMNINIPTPLEMQQKLKAQLTHQELLEIGEDPAYFIQDEEMRRLNWNEEDWLSKSHTHLKKEIKDIPKIKSNSNLLKIKKPTIRSNTEDRTERKNKMIDEYVKRLHEINEINFQKVKYNQETKEIEKQKEQAKMNEKFKSKIDVQIKKQDAKHESHQRIAEFKQQQQQMINEKMDQHKKRIIEEEEMIRLHQRLKQICQNKQVNSLIDLNLKDRIDKAIKCQTNK</sequence>
<gene>
    <name evidence="1" type="ORF">PPRIM_AZ9-3.1.T1080057</name>
</gene>